<evidence type="ECO:0000256" key="2">
    <source>
        <dbReference type="ARBA" id="ARBA00005995"/>
    </source>
</evidence>
<sequence>MSTRFARTKDGFSYTKATGELKRGLVSEGAICPSTSFASSPQSTYDVIVIGAGYSGLVAARDAASAGLSTLLIEARDRIGGRSWTSKDEHGNLYEMGGTWIHNQQGFVWRELARYGMDRNLKLSPNEDYSSHAYSMARRNGIEYKQDYATNEAVMDRAMRIFTNLPGASVQEAVPFPPHLLDSFLSDPKLTALYDTTSCAERVAQVEKEGLLTNEELAYLVAYIELCFGARLEKCSMLVWAKWYTHGNCSYKLLNDLLIVYKIATGQSSLARKIFDEAASTGKLSYSFESPVSKIIDRPSATRVVTSRGTFSARRLICTLPINVAGKVEFDPPVSALRQEAWKEGHVNRCLKVHSEIAGPEFRSWTGNLCDDDVPSGRQLSMAIGDQLLKSGNAAVVAFGIDFDEEKAPSKNPRGIASLFGEFDPELEKRYIGSTWHEWGSDEFANGAWAMPGVGFSTKYLKELQSRHGNVLWAGADISDDWNSFIDGAISSGTRAAYTVVEEWRRTTLPSAKL</sequence>
<evidence type="ECO:0000256" key="3">
    <source>
        <dbReference type="ARBA" id="ARBA00023002"/>
    </source>
</evidence>
<protein>
    <recommendedName>
        <fullName evidence="6">Amine oxidase</fullName>
        <ecNumber evidence="6">1.4.3.-</ecNumber>
    </recommendedName>
</protein>
<reference evidence="8 9" key="1">
    <citation type="submission" date="2016-07" db="EMBL/GenBank/DDBJ databases">
        <title>Pervasive Adenine N6-methylation of Active Genes in Fungi.</title>
        <authorList>
            <consortium name="DOE Joint Genome Institute"/>
            <person name="Mondo S.J."/>
            <person name="Dannebaum R.O."/>
            <person name="Kuo R.C."/>
            <person name="Labutti K."/>
            <person name="Haridas S."/>
            <person name="Kuo A."/>
            <person name="Salamov A."/>
            <person name="Ahrendt S.R."/>
            <person name="Lipzen A."/>
            <person name="Sullivan W."/>
            <person name="Andreopoulos W.B."/>
            <person name="Clum A."/>
            <person name="Lindquist E."/>
            <person name="Daum C."/>
            <person name="Ramamoorthy G.K."/>
            <person name="Gryganskyi A."/>
            <person name="Culley D."/>
            <person name="Magnuson J.K."/>
            <person name="James T.Y."/>
            <person name="O'Malley M.A."/>
            <person name="Stajich J.E."/>
            <person name="Spatafora J.W."/>
            <person name="Visel A."/>
            <person name="Grigoriev I.V."/>
        </authorList>
    </citation>
    <scope>NUCLEOTIDE SEQUENCE [LARGE SCALE GENOMIC DNA]</scope>
    <source>
        <strain evidence="8 9">62-1032</strain>
    </source>
</reference>
<comment type="catalytic activity">
    <reaction evidence="4">
        <text>a secondary aliphatic amine + O2 + H2O = a primary amine + an aldehyde + H2O2</text>
        <dbReference type="Rhea" id="RHEA:26414"/>
        <dbReference type="ChEBI" id="CHEBI:15377"/>
        <dbReference type="ChEBI" id="CHEBI:15379"/>
        <dbReference type="ChEBI" id="CHEBI:16240"/>
        <dbReference type="ChEBI" id="CHEBI:17478"/>
        <dbReference type="ChEBI" id="CHEBI:58855"/>
        <dbReference type="ChEBI" id="CHEBI:65296"/>
        <dbReference type="EC" id="1.4.3.4"/>
    </reaction>
</comment>
<evidence type="ECO:0000313" key="8">
    <source>
        <dbReference type="EMBL" id="ORY91622.1"/>
    </source>
</evidence>
<evidence type="ECO:0000256" key="1">
    <source>
        <dbReference type="ARBA" id="ARBA00001974"/>
    </source>
</evidence>
<name>A0A1Y2G542_9BASI</name>
<dbReference type="AlphaFoldDB" id="A0A1Y2G542"/>
<evidence type="ECO:0000256" key="6">
    <source>
        <dbReference type="RuleBase" id="RU362067"/>
    </source>
</evidence>
<evidence type="ECO:0000259" key="7">
    <source>
        <dbReference type="Pfam" id="PF01593"/>
    </source>
</evidence>
<proteinExistence type="inferred from homology"/>
<feature type="binding site" evidence="5">
    <location>
        <position position="292"/>
    </location>
    <ligand>
        <name>FAD</name>
        <dbReference type="ChEBI" id="CHEBI:57692"/>
    </ligand>
</feature>
<dbReference type="EC" id="1.4.3.-" evidence="6"/>
<feature type="binding site" evidence="5">
    <location>
        <begin position="74"/>
        <end position="75"/>
    </location>
    <ligand>
        <name>FAD</name>
        <dbReference type="ChEBI" id="CHEBI:57692"/>
    </ligand>
</feature>
<dbReference type="InterPro" id="IPR002937">
    <property type="entry name" value="Amino_oxidase"/>
</dbReference>
<dbReference type="InterPro" id="IPR050703">
    <property type="entry name" value="Flavin_MAO"/>
</dbReference>
<dbReference type="InParanoid" id="A0A1Y2G542"/>
<dbReference type="SUPFAM" id="SSF51905">
    <property type="entry name" value="FAD/NAD(P)-binding domain"/>
    <property type="match status" value="1"/>
</dbReference>
<dbReference type="InterPro" id="IPR036188">
    <property type="entry name" value="FAD/NAD-bd_sf"/>
</dbReference>
<evidence type="ECO:0000256" key="4">
    <source>
        <dbReference type="ARBA" id="ARBA00048448"/>
    </source>
</evidence>
<dbReference type="Gene3D" id="3.50.50.60">
    <property type="entry name" value="FAD/NAD(P)-binding domain"/>
    <property type="match status" value="3"/>
</dbReference>
<evidence type="ECO:0000256" key="5">
    <source>
        <dbReference type="PIRSR" id="PIRSR601613-1"/>
    </source>
</evidence>
<comment type="cofactor">
    <cofactor evidence="1 6">
        <name>FAD</name>
        <dbReference type="ChEBI" id="CHEBI:57692"/>
    </cofactor>
</comment>
<dbReference type="PANTHER" id="PTHR43563">
    <property type="entry name" value="AMINE OXIDASE"/>
    <property type="match status" value="1"/>
</dbReference>
<keyword evidence="9" id="KW-1185">Reference proteome</keyword>
<dbReference type="OrthoDB" id="5046242at2759"/>
<dbReference type="Proteomes" id="UP000193467">
    <property type="component" value="Unassembled WGS sequence"/>
</dbReference>
<keyword evidence="6" id="KW-0285">Flavoprotein</keyword>
<dbReference type="PRINTS" id="PR00757">
    <property type="entry name" value="AMINEOXDASEF"/>
</dbReference>
<keyword evidence="6" id="KW-0274">FAD</keyword>
<dbReference type="Pfam" id="PF01593">
    <property type="entry name" value="Amino_oxidase"/>
    <property type="match status" value="1"/>
</dbReference>
<feature type="domain" description="Amine oxidase" evidence="7">
    <location>
        <begin position="55"/>
        <end position="500"/>
    </location>
</feature>
<feature type="binding site" evidence="5">
    <location>
        <position position="55"/>
    </location>
    <ligand>
        <name>FAD</name>
        <dbReference type="ChEBI" id="CHEBI:57692"/>
    </ligand>
</feature>
<organism evidence="8 9">
    <name type="scientific">Leucosporidium creatinivorum</name>
    <dbReference type="NCBI Taxonomy" id="106004"/>
    <lineage>
        <taxon>Eukaryota</taxon>
        <taxon>Fungi</taxon>
        <taxon>Dikarya</taxon>
        <taxon>Basidiomycota</taxon>
        <taxon>Pucciniomycotina</taxon>
        <taxon>Microbotryomycetes</taxon>
        <taxon>Leucosporidiales</taxon>
        <taxon>Leucosporidium</taxon>
    </lineage>
</organism>
<dbReference type="InterPro" id="IPR001613">
    <property type="entry name" value="Flavin_amine_oxidase"/>
</dbReference>
<comment type="caution">
    <text evidence="8">The sequence shown here is derived from an EMBL/GenBank/DDBJ whole genome shotgun (WGS) entry which is preliminary data.</text>
</comment>
<keyword evidence="3 6" id="KW-0560">Oxidoreductase</keyword>
<evidence type="ECO:0000313" key="9">
    <source>
        <dbReference type="Proteomes" id="UP000193467"/>
    </source>
</evidence>
<accession>A0A1Y2G542</accession>
<dbReference type="GO" id="GO:0097621">
    <property type="term" value="F:monoamine oxidase activity"/>
    <property type="evidence" value="ECO:0007669"/>
    <property type="project" value="UniProtKB-EC"/>
</dbReference>
<feature type="binding site" evidence="5">
    <location>
        <position position="399"/>
    </location>
    <ligand>
        <name>substrate</name>
    </ligand>
</feature>
<gene>
    <name evidence="8" type="ORF">BCR35DRAFT_298860</name>
</gene>
<dbReference type="EMBL" id="MCGR01000002">
    <property type="protein sequence ID" value="ORY91622.1"/>
    <property type="molecule type" value="Genomic_DNA"/>
</dbReference>
<dbReference type="PANTHER" id="PTHR43563:SF1">
    <property type="entry name" value="AMINE OXIDASE [FLAVIN-CONTAINING] B"/>
    <property type="match status" value="1"/>
</dbReference>
<comment type="similarity">
    <text evidence="2 6">Belongs to the flavin monoamine oxidase family.</text>
</comment>
<dbReference type="STRING" id="106004.A0A1Y2G542"/>